<protein>
    <submittedName>
        <fullName evidence="2">Uncharacterized protein</fullName>
    </submittedName>
</protein>
<feature type="compositionally biased region" description="Basic residues" evidence="1">
    <location>
        <begin position="46"/>
        <end position="57"/>
    </location>
</feature>
<feature type="compositionally biased region" description="Basic and acidic residues" evidence="1">
    <location>
        <begin position="24"/>
        <end position="33"/>
    </location>
</feature>
<dbReference type="EMBL" id="LT882679">
    <property type="protein sequence ID" value="SMY24005.1"/>
    <property type="molecule type" value="Genomic_DNA"/>
</dbReference>
<sequence length="237" mass="26821">MMKISASAICEAHKASDPEINQEGDAKRKRLEDISEGEEPTESTNHRLRRVPKRRKLLPSTPPSSEPGGTPSSDPTLRSDPEGSISQYSPKHDRYPPVRPAQHTKLPEANRPDSYPTFPYRHTVRSNICVLEGDDPADPSDRKILVSKQMLVPRSVWSTHRHQIIREHFSASLPCYADFPSQPTNGPVELVQISQQGSIRSEMARMEILLEKITRIKEESRRIAVENEALRKDLGMF</sequence>
<organism evidence="2 3">
    <name type="scientific">Zymoseptoria tritici ST99CH_1A5</name>
    <dbReference type="NCBI Taxonomy" id="1276529"/>
    <lineage>
        <taxon>Eukaryota</taxon>
        <taxon>Fungi</taxon>
        <taxon>Dikarya</taxon>
        <taxon>Ascomycota</taxon>
        <taxon>Pezizomycotina</taxon>
        <taxon>Dothideomycetes</taxon>
        <taxon>Dothideomycetidae</taxon>
        <taxon>Mycosphaerellales</taxon>
        <taxon>Mycosphaerellaceae</taxon>
        <taxon>Zymoseptoria</taxon>
    </lineage>
</organism>
<evidence type="ECO:0000256" key="1">
    <source>
        <dbReference type="SAM" id="MobiDB-lite"/>
    </source>
</evidence>
<reference evidence="2 3" key="1">
    <citation type="submission" date="2016-10" db="EMBL/GenBank/DDBJ databases">
        <authorList>
            <person name="Varghese N."/>
        </authorList>
    </citation>
    <scope>NUCLEOTIDE SEQUENCE [LARGE SCALE GENOMIC DNA]</scope>
</reference>
<name>A0A1Y6LI42_ZYMTR</name>
<proteinExistence type="predicted"/>
<evidence type="ECO:0000313" key="3">
    <source>
        <dbReference type="Proteomes" id="UP000215453"/>
    </source>
</evidence>
<accession>A0A1Y6LI42</accession>
<feature type="region of interest" description="Disordered" evidence="1">
    <location>
        <begin position="1"/>
        <end position="119"/>
    </location>
</feature>
<dbReference type="AlphaFoldDB" id="A0A1Y6LI42"/>
<evidence type="ECO:0000313" key="2">
    <source>
        <dbReference type="EMBL" id="SMY24005.1"/>
    </source>
</evidence>
<dbReference type="Proteomes" id="UP000215453">
    <property type="component" value="Chromosome 4"/>
</dbReference>
<gene>
    <name evidence="2" type="ORF">ZT1A5_G5446</name>
</gene>